<feature type="modified residue" description="4-aspartylphosphate" evidence="9">
    <location>
        <position position="672"/>
    </location>
</feature>
<dbReference type="Pfam" id="PF02518">
    <property type="entry name" value="HATPase_c"/>
    <property type="match status" value="1"/>
</dbReference>
<dbReference type="PROSITE" id="PS50109">
    <property type="entry name" value="HIS_KIN"/>
    <property type="match status" value="1"/>
</dbReference>
<keyword evidence="15" id="KW-1185">Reference proteome</keyword>
<evidence type="ECO:0000256" key="10">
    <source>
        <dbReference type="SAM" id="Phobius"/>
    </source>
</evidence>
<evidence type="ECO:0000256" key="2">
    <source>
        <dbReference type="ARBA" id="ARBA00004370"/>
    </source>
</evidence>
<dbReference type="EMBL" id="BDSP01000153">
    <property type="protein sequence ID" value="GAX21142.1"/>
    <property type="molecule type" value="Genomic_DNA"/>
</dbReference>
<evidence type="ECO:0000256" key="3">
    <source>
        <dbReference type="ARBA" id="ARBA00012438"/>
    </source>
</evidence>
<protein>
    <recommendedName>
        <fullName evidence="3">histidine kinase</fullName>
        <ecNumber evidence="3">2.7.13.3</ecNumber>
    </recommendedName>
</protein>
<evidence type="ECO:0000259" key="12">
    <source>
        <dbReference type="PROSITE" id="PS50110"/>
    </source>
</evidence>
<evidence type="ECO:0000256" key="9">
    <source>
        <dbReference type="PROSITE-ProRule" id="PRU00169"/>
    </source>
</evidence>
<dbReference type="Pfam" id="PF03924">
    <property type="entry name" value="CHASE"/>
    <property type="match status" value="1"/>
</dbReference>
<organism evidence="14 15">
    <name type="scientific">Fistulifera solaris</name>
    <name type="common">Oleaginous diatom</name>
    <dbReference type="NCBI Taxonomy" id="1519565"/>
    <lineage>
        <taxon>Eukaryota</taxon>
        <taxon>Sar</taxon>
        <taxon>Stramenopiles</taxon>
        <taxon>Ochrophyta</taxon>
        <taxon>Bacillariophyta</taxon>
        <taxon>Bacillariophyceae</taxon>
        <taxon>Bacillariophycidae</taxon>
        <taxon>Naviculales</taxon>
        <taxon>Naviculaceae</taxon>
        <taxon>Fistulifera</taxon>
    </lineage>
</organism>
<dbReference type="Gene3D" id="3.30.450.350">
    <property type="entry name" value="CHASE domain"/>
    <property type="match status" value="1"/>
</dbReference>
<dbReference type="Gene3D" id="3.30.565.10">
    <property type="entry name" value="Histidine kinase-like ATPase, C-terminal domain"/>
    <property type="match status" value="1"/>
</dbReference>
<dbReference type="CDD" id="cd17546">
    <property type="entry name" value="REC_hyHK_CKI1_RcsC-like"/>
    <property type="match status" value="1"/>
</dbReference>
<evidence type="ECO:0000259" key="13">
    <source>
        <dbReference type="PROSITE" id="PS50839"/>
    </source>
</evidence>
<dbReference type="PROSITE" id="PS50839">
    <property type="entry name" value="CHASE"/>
    <property type="match status" value="1"/>
</dbReference>
<feature type="transmembrane region" description="Helical" evidence="10">
    <location>
        <begin position="45"/>
        <end position="66"/>
    </location>
</feature>
<comment type="caution">
    <text evidence="14">The sequence shown here is derived from an EMBL/GenBank/DDBJ whole genome shotgun (WGS) entry which is preliminary data.</text>
</comment>
<dbReference type="InterPro" id="IPR003594">
    <property type="entry name" value="HATPase_dom"/>
</dbReference>
<feature type="domain" description="Histidine kinase" evidence="11">
    <location>
        <begin position="417"/>
        <end position="590"/>
    </location>
</feature>
<dbReference type="InterPro" id="IPR036890">
    <property type="entry name" value="HATPase_C_sf"/>
</dbReference>
<keyword evidence="8 10" id="KW-0472">Membrane</keyword>
<evidence type="ECO:0000256" key="6">
    <source>
        <dbReference type="ARBA" id="ARBA00022777"/>
    </source>
</evidence>
<dbReference type="PANTHER" id="PTHR43047">
    <property type="entry name" value="TWO-COMPONENT HISTIDINE PROTEIN KINASE"/>
    <property type="match status" value="1"/>
</dbReference>
<dbReference type="Gene3D" id="3.40.50.2300">
    <property type="match status" value="1"/>
</dbReference>
<dbReference type="InterPro" id="IPR001789">
    <property type="entry name" value="Sig_transdc_resp-reg_receiver"/>
</dbReference>
<evidence type="ECO:0000256" key="1">
    <source>
        <dbReference type="ARBA" id="ARBA00000085"/>
    </source>
</evidence>
<dbReference type="SMART" id="SM00448">
    <property type="entry name" value="REC"/>
    <property type="match status" value="1"/>
</dbReference>
<sequence length="746" mass="84373">MSSISDTRHFPKRSKMGGKIDLEAFSISSDDGFLASTRHKKKTGLLVLMIIILGSGIAAAFIAMGISSAKRDKEDQFTRSALDLIGKIEGAWEEYVTVAAWIHGRCRNRKFNRVDFREMYEYLVFNKLDFHAAQFNPKISHSERDEAEAEARAFYEEYYPRLNYRGFVGFNYENSTIVEPRLNTSYYFPIHYVEPVERNEAALDLDYYSWGPRQKAVKKCMEEGREALTDRLRLVTEIEEESYGVVLMHPGIRISNDPGVWPKDLASIVIRIPDLIKRSTENQQHNSAVYIFDKSDSKEAPVFLGAASVTSYDNISGPLLTLLPEVTLTELQGKKVLYMEQIIMAADRRWIVSVLTIDDTYKPGVLFVCVGGIIIFLTSMCLALFICARTRRVEQRNKLKAVADAEKAMLILKNAHEATRAERELNDFLGHEQLKVTMEPTDLFLDVLEPVHSMLNQRNANFRVEVDCPNHLFVTTDRLRLKQVVLNLGRNSLKFVESGYVRLRAQVVEGLVELSIEDSGPGIPPEKRGLLFNKFQESLDSLSQGTGIGLFLCKNLVNLMGGEIHLDESFTSGYNDHPGARFVIKLRRSPLSPMTIAHQPDERSNFTSHGDLSGKLPEQLFVLFVDDDPVLRKLFIRMAKTVAPGWSFREASNGETALRLVETESFDLIFMDMYMAGVEKQLLGTETVVALRTKGVHCRICGLSANDKESEFFEAGADVFTFKPFPCEPTTLTQELCRVLYSNVGH</sequence>
<accession>A0A1Z5K4N2</accession>
<comment type="subcellular location">
    <subcellularLocation>
        <location evidence="2">Membrane</location>
    </subcellularLocation>
</comment>
<gene>
    <name evidence="14" type="ORF">FisN_1Lu180</name>
</gene>
<evidence type="ECO:0000256" key="8">
    <source>
        <dbReference type="ARBA" id="ARBA00023136"/>
    </source>
</evidence>
<dbReference type="InParanoid" id="A0A1Z5K4N2"/>
<feature type="domain" description="Response regulatory" evidence="12">
    <location>
        <begin position="621"/>
        <end position="740"/>
    </location>
</feature>
<evidence type="ECO:0000313" key="14">
    <source>
        <dbReference type="EMBL" id="GAX21142.1"/>
    </source>
</evidence>
<dbReference type="GO" id="GO:0016020">
    <property type="term" value="C:membrane"/>
    <property type="evidence" value="ECO:0007669"/>
    <property type="project" value="UniProtKB-SubCell"/>
</dbReference>
<dbReference type="SMART" id="SM01079">
    <property type="entry name" value="CHASE"/>
    <property type="match status" value="1"/>
</dbReference>
<comment type="catalytic activity">
    <reaction evidence="1">
        <text>ATP + protein L-histidine = ADP + protein N-phospho-L-histidine.</text>
        <dbReference type="EC" id="2.7.13.3"/>
    </reaction>
</comment>
<dbReference type="InterPro" id="IPR042240">
    <property type="entry name" value="CHASE_sf"/>
</dbReference>
<proteinExistence type="predicted"/>
<keyword evidence="7 10" id="KW-1133">Transmembrane helix</keyword>
<evidence type="ECO:0000256" key="7">
    <source>
        <dbReference type="ARBA" id="ARBA00022989"/>
    </source>
</evidence>
<dbReference type="PROSITE" id="PS50110">
    <property type="entry name" value="RESPONSE_REGULATORY"/>
    <property type="match status" value="1"/>
</dbReference>
<evidence type="ECO:0000256" key="4">
    <source>
        <dbReference type="ARBA" id="ARBA00022679"/>
    </source>
</evidence>
<dbReference type="PRINTS" id="PR00344">
    <property type="entry name" value="BCTRLSENSOR"/>
</dbReference>
<keyword evidence="5 10" id="KW-0812">Transmembrane</keyword>
<dbReference type="InterPro" id="IPR011006">
    <property type="entry name" value="CheY-like_superfamily"/>
</dbReference>
<dbReference type="AlphaFoldDB" id="A0A1Z5K4N2"/>
<dbReference type="GO" id="GO:0000160">
    <property type="term" value="P:phosphorelay signal transduction system"/>
    <property type="evidence" value="ECO:0007669"/>
    <property type="project" value="InterPro"/>
</dbReference>
<dbReference type="EC" id="2.7.13.3" evidence="3"/>
<dbReference type="SMART" id="SM00387">
    <property type="entry name" value="HATPase_c"/>
    <property type="match status" value="1"/>
</dbReference>
<dbReference type="Proteomes" id="UP000198406">
    <property type="component" value="Unassembled WGS sequence"/>
</dbReference>
<dbReference type="GO" id="GO:0004673">
    <property type="term" value="F:protein histidine kinase activity"/>
    <property type="evidence" value="ECO:0007669"/>
    <property type="project" value="UniProtKB-EC"/>
</dbReference>
<dbReference type="Pfam" id="PF00072">
    <property type="entry name" value="Response_reg"/>
    <property type="match status" value="1"/>
</dbReference>
<dbReference type="InterPro" id="IPR005467">
    <property type="entry name" value="His_kinase_dom"/>
</dbReference>
<dbReference type="SUPFAM" id="SSF55874">
    <property type="entry name" value="ATPase domain of HSP90 chaperone/DNA topoisomerase II/histidine kinase"/>
    <property type="match status" value="1"/>
</dbReference>
<feature type="domain" description="CHASE" evidence="13">
    <location>
        <begin position="187"/>
        <end position="250"/>
    </location>
</feature>
<dbReference type="SUPFAM" id="SSF52172">
    <property type="entry name" value="CheY-like"/>
    <property type="match status" value="1"/>
</dbReference>
<name>A0A1Z5K4N2_FISSO</name>
<dbReference type="OrthoDB" id="42472at2759"/>
<dbReference type="InterPro" id="IPR004358">
    <property type="entry name" value="Sig_transdc_His_kin-like_C"/>
</dbReference>
<keyword evidence="9" id="KW-0597">Phosphoprotein</keyword>
<keyword evidence="6" id="KW-0418">Kinase</keyword>
<evidence type="ECO:0000259" key="11">
    <source>
        <dbReference type="PROSITE" id="PS50109"/>
    </source>
</evidence>
<evidence type="ECO:0000313" key="15">
    <source>
        <dbReference type="Proteomes" id="UP000198406"/>
    </source>
</evidence>
<keyword evidence="4" id="KW-0808">Transferase</keyword>
<evidence type="ECO:0000256" key="5">
    <source>
        <dbReference type="ARBA" id="ARBA00022692"/>
    </source>
</evidence>
<reference evidence="14 15" key="1">
    <citation type="journal article" date="2015" name="Plant Cell">
        <title>Oil accumulation by the oleaginous diatom Fistulifera solaris as revealed by the genome and transcriptome.</title>
        <authorList>
            <person name="Tanaka T."/>
            <person name="Maeda Y."/>
            <person name="Veluchamy A."/>
            <person name="Tanaka M."/>
            <person name="Abida H."/>
            <person name="Marechal E."/>
            <person name="Bowler C."/>
            <person name="Muto M."/>
            <person name="Sunaga Y."/>
            <person name="Tanaka M."/>
            <person name="Yoshino T."/>
            <person name="Taniguchi T."/>
            <person name="Fukuda Y."/>
            <person name="Nemoto M."/>
            <person name="Matsumoto M."/>
            <person name="Wong P.S."/>
            <person name="Aburatani S."/>
            <person name="Fujibuchi W."/>
        </authorList>
    </citation>
    <scope>NUCLEOTIDE SEQUENCE [LARGE SCALE GENOMIC DNA]</scope>
    <source>
        <strain evidence="14 15">JPCC DA0580</strain>
    </source>
</reference>
<dbReference type="InterPro" id="IPR006189">
    <property type="entry name" value="CHASE_dom"/>
</dbReference>
<feature type="transmembrane region" description="Helical" evidence="10">
    <location>
        <begin position="365"/>
        <end position="388"/>
    </location>
</feature>